<name>A0ACB8XX59_9ASTR</name>
<dbReference type="EMBL" id="CM042046">
    <property type="protein sequence ID" value="KAI3675813.1"/>
    <property type="molecule type" value="Genomic_DNA"/>
</dbReference>
<reference evidence="2" key="1">
    <citation type="journal article" date="2022" name="Mol. Ecol. Resour.">
        <title>The genomes of chicory, endive, great burdock and yacon provide insights into Asteraceae palaeo-polyploidization history and plant inulin production.</title>
        <authorList>
            <person name="Fan W."/>
            <person name="Wang S."/>
            <person name="Wang H."/>
            <person name="Wang A."/>
            <person name="Jiang F."/>
            <person name="Liu H."/>
            <person name="Zhao H."/>
            <person name="Xu D."/>
            <person name="Zhang Y."/>
        </authorList>
    </citation>
    <scope>NUCLEOTIDE SEQUENCE [LARGE SCALE GENOMIC DNA]</scope>
    <source>
        <strain evidence="2">cv. Yunnan</strain>
    </source>
</reference>
<comment type="caution">
    <text evidence="1">The sequence shown here is derived from an EMBL/GenBank/DDBJ whole genome shotgun (WGS) entry which is preliminary data.</text>
</comment>
<gene>
    <name evidence="1" type="ORF">L1987_85409</name>
</gene>
<reference evidence="1 2" key="2">
    <citation type="journal article" date="2022" name="Mol. Ecol. Resour.">
        <title>The genomes of chicory, endive, great burdock and yacon provide insights into Asteraceae paleo-polyploidization history and plant inulin production.</title>
        <authorList>
            <person name="Fan W."/>
            <person name="Wang S."/>
            <person name="Wang H."/>
            <person name="Wang A."/>
            <person name="Jiang F."/>
            <person name="Liu H."/>
            <person name="Zhao H."/>
            <person name="Xu D."/>
            <person name="Zhang Y."/>
        </authorList>
    </citation>
    <scope>NUCLEOTIDE SEQUENCE [LARGE SCALE GENOMIC DNA]</scope>
    <source>
        <strain evidence="2">cv. Yunnan</strain>
        <tissue evidence="1">Leaves</tissue>
    </source>
</reference>
<protein>
    <submittedName>
        <fullName evidence="1">Uncharacterized protein</fullName>
    </submittedName>
</protein>
<dbReference type="Proteomes" id="UP001056120">
    <property type="component" value="Linkage Group LG29"/>
</dbReference>
<evidence type="ECO:0000313" key="1">
    <source>
        <dbReference type="EMBL" id="KAI3675813.1"/>
    </source>
</evidence>
<keyword evidence="2" id="KW-1185">Reference proteome</keyword>
<evidence type="ECO:0000313" key="2">
    <source>
        <dbReference type="Proteomes" id="UP001056120"/>
    </source>
</evidence>
<sequence>MDGKHSSSRSSHLLLQKIRGFTRSIVEDLSHGRSPVIYINRFRNYCTDVSGNCHDSVKGVEILTLQRECHARRLVLLIVQQLLQENRHGSKRDIYYMHPSVFREQSVVDRAINDICVLLKCSRHNLNVVYIISVADSILVVEKESVFQRLANDCFCKKNHCIVITVSVYSVENLYKNQPLTISNYRAEVIQIFQQGGKQFLHLLIEQLHLPTYCLVDCDPYGFDILTTYRFGSMQMAYDAKIMKLPEIKWLGVFPSDAEKYNVPQQCLLPMTTEDKIKTEAILNRCYLQREVPQWRLELQLLLQSGVKFEIEALSVHSLTLLSKQYLPSKIQDQLFSMETCAELECCLKVHSKCESCVMKTIDVLRSVRGVYSVTLDAEKNMFKISGEVDPSVLLKAVLSTGEHAELVTIKLNHPQIRRRNYNYGSYGPTNGYQLPCYTDGGYRPLANYPYHETNGYYPYNLPREPASIEYPSPYNYNYNYSNNYTTTTNDHQYPPRLATYVPSYPPLEFDAYENYDSISPCTVM</sequence>
<organism evidence="1 2">
    <name type="scientific">Smallanthus sonchifolius</name>
    <dbReference type="NCBI Taxonomy" id="185202"/>
    <lineage>
        <taxon>Eukaryota</taxon>
        <taxon>Viridiplantae</taxon>
        <taxon>Streptophyta</taxon>
        <taxon>Embryophyta</taxon>
        <taxon>Tracheophyta</taxon>
        <taxon>Spermatophyta</taxon>
        <taxon>Magnoliopsida</taxon>
        <taxon>eudicotyledons</taxon>
        <taxon>Gunneridae</taxon>
        <taxon>Pentapetalae</taxon>
        <taxon>asterids</taxon>
        <taxon>campanulids</taxon>
        <taxon>Asterales</taxon>
        <taxon>Asteraceae</taxon>
        <taxon>Asteroideae</taxon>
        <taxon>Heliantheae alliance</taxon>
        <taxon>Millerieae</taxon>
        <taxon>Smallanthus</taxon>
    </lineage>
</organism>
<accession>A0ACB8XX59</accession>
<proteinExistence type="predicted"/>